<evidence type="ECO:0000313" key="2">
    <source>
        <dbReference type="Proteomes" id="UP000232688"/>
    </source>
</evidence>
<protein>
    <submittedName>
        <fullName evidence="1">Uncharacterized protein</fullName>
    </submittedName>
</protein>
<sequence length="91" mass="10632">MEDRLDDDEKKDYKLAHRFVTLDIAKELELQTLAGKITGISNTGGDINWDAYEQNELLTTRIKHIIEDYPTSSIFKEFLQTQMMLKLHTFP</sequence>
<dbReference type="Proteomes" id="UP000232688">
    <property type="component" value="Unassembled WGS sequence"/>
</dbReference>
<organism evidence="1 2">
    <name type="scientific">Rhizophagus irregularis</name>
    <dbReference type="NCBI Taxonomy" id="588596"/>
    <lineage>
        <taxon>Eukaryota</taxon>
        <taxon>Fungi</taxon>
        <taxon>Fungi incertae sedis</taxon>
        <taxon>Mucoromycota</taxon>
        <taxon>Glomeromycotina</taxon>
        <taxon>Glomeromycetes</taxon>
        <taxon>Glomerales</taxon>
        <taxon>Glomeraceae</taxon>
        <taxon>Rhizophagus</taxon>
    </lineage>
</organism>
<dbReference type="EMBL" id="LLXH01000231">
    <property type="protein sequence ID" value="PKC70271.1"/>
    <property type="molecule type" value="Genomic_DNA"/>
</dbReference>
<reference evidence="1 2" key="1">
    <citation type="submission" date="2017-10" db="EMBL/GenBank/DDBJ databases">
        <title>Extensive intraspecific genome diversity in a model arbuscular mycorrhizal fungus.</title>
        <authorList>
            <person name="Chen E.C.H."/>
            <person name="Morin E."/>
            <person name="Baudet D."/>
            <person name="Noel J."/>
            <person name="Ndikumana S."/>
            <person name="Charron P."/>
            <person name="St-Onge C."/>
            <person name="Giorgi J."/>
            <person name="Grigoriev I.V."/>
            <person name="Roux C."/>
            <person name="Martin F.M."/>
            <person name="Corradi N."/>
        </authorList>
    </citation>
    <scope>NUCLEOTIDE SEQUENCE [LARGE SCALE GENOMIC DNA]</scope>
    <source>
        <strain evidence="1 2">A1</strain>
    </source>
</reference>
<reference evidence="1 2" key="2">
    <citation type="submission" date="2017-10" db="EMBL/GenBank/DDBJ databases">
        <title>Genome analyses suggest a sexual origin of heterokaryosis in a supposedly ancient asexual fungus.</title>
        <authorList>
            <person name="Corradi N."/>
            <person name="Sedzielewska K."/>
            <person name="Noel J."/>
            <person name="Charron P."/>
            <person name="Farinelli L."/>
            <person name="Marton T."/>
            <person name="Kruger M."/>
            <person name="Pelin A."/>
            <person name="Brachmann A."/>
            <person name="Corradi N."/>
        </authorList>
    </citation>
    <scope>NUCLEOTIDE SEQUENCE [LARGE SCALE GENOMIC DNA]</scope>
    <source>
        <strain evidence="1 2">A1</strain>
    </source>
</reference>
<dbReference type="VEuPathDB" id="FungiDB:RhiirA1_414556"/>
<name>A0A2I1EBL8_9GLOM</name>
<comment type="caution">
    <text evidence="1">The sequence shown here is derived from an EMBL/GenBank/DDBJ whole genome shotgun (WGS) entry which is preliminary data.</text>
</comment>
<evidence type="ECO:0000313" key="1">
    <source>
        <dbReference type="EMBL" id="PKC70271.1"/>
    </source>
</evidence>
<accession>A0A2I1EBL8</accession>
<dbReference type="AlphaFoldDB" id="A0A2I1EBL8"/>
<dbReference type="OrthoDB" id="2464560at2759"/>
<proteinExistence type="predicted"/>
<gene>
    <name evidence="1" type="ORF">RhiirA1_414556</name>
</gene>